<evidence type="ECO:0000256" key="3">
    <source>
        <dbReference type="ARBA" id="ARBA00023163"/>
    </source>
</evidence>
<gene>
    <name evidence="5" type="ORF">SLNSH_15365</name>
</gene>
<dbReference type="PANTHER" id="PTHR43537:SF5">
    <property type="entry name" value="UXU OPERON TRANSCRIPTIONAL REGULATOR"/>
    <property type="match status" value="1"/>
</dbReference>
<evidence type="ECO:0000256" key="1">
    <source>
        <dbReference type="ARBA" id="ARBA00023015"/>
    </source>
</evidence>
<name>A0A2T1HRN4_9HYPH</name>
<dbReference type="PROSITE" id="PS50949">
    <property type="entry name" value="HTH_GNTR"/>
    <property type="match status" value="1"/>
</dbReference>
<evidence type="ECO:0000313" key="6">
    <source>
        <dbReference type="Proteomes" id="UP000239772"/>
    </source>
</evidence>
<dbReference type="CDD" id="cd07377">
    <property type="entry name" value="WHTH_GntR"/>
    <property type="match status" value="1"/>
</dbReference>
<reference evidence="6" key="1">
    <citation type="submission" date="2018-03" db="EMBL/GenBank/DDBJ databases">
        <authorList>
            <person name="Sun L."/>
            <person name="Liu H."/>
            <person name="Chen W."/>
            <person name="Huang K."/>
            <person name="Liu W."/>
            <person name="Gao X."/>
        </authorList>
    </citation>
    <scope>NUCLEOTIDE SEQUENCE [LARGE SCALE GENOMIC DNA]</scope>
    <source>
        <strain evidence="6">SH9</strain>
    </source>
</reference>
<evidence type="ECO:0000256" key="2">
    <source>
        <dbReference type="ARBA" id="ARBA00023125"/>
    </source>
</evidence>
<keyword evidence="2" id="KW-0238">DNA-binding</keyword>
<protein>
    <submittedName>
        <fullName evidence="5">GntR family transcriptional regulator</fullName>
    </submittedName>
</protein>
<dbReference type="RefSeq" id="WP_106337886.1">
    <property type="nucleotide sequence ID" value="NZ_PVZS01000016.1"/>
</dbReference>
<keyword evidence="3" id="KW-0804">Transcription</keyword>
<dbReference type="EMBL" id="PVZS01000016">
    <property type="protein sequence ID" value="PSC04169.1"/>
    <property type="molecule type" value="Genomic_DNA"/>
</dbReference>
<dbReference type="PANTHER" id="PTHR43537">
    <property type="entry name" value="TRANSCRIPTIONAL REGULATOR, GNTR FAMILY"/>
    <property type="match status" value="1"/>
</dbReference>
<comment type="caution">
    <text evidence="5">The sequence shown here is derived from an EMBL/GenBank/DDBJ whole genome shotgun (WGS) entry which is preliminary data.</text>
</comment>
<accession>A0A2T1HRN4</accession>
<dbReference type="PRINTS" id="PR00035">
    <property type="entry name" value="HTHGNTR"/>
</dbReference>
<dbReference type="SMART" id="SM00895">
    <property type="entry name" value="FCD"/>
    <property type="match status" value="1"/>
</dbReference>
<keyword evidence="1" id="KW-0805">Transcription regulation</keyword>
<dbReference type="InterPro" id="IPR011711">
    <property type="entry name" value="GntR_C"/>
</dbReference>
<dbReference type="Gene3D" id="1.10.10.10">
    <property type="entry name" value="Winged helix-like DNA-binding domain superfamily/Winged helix DNA-binding domain"/>
    <property type="match status" value="1"/>
</dbReference>
<dbReference type="InterPro" id="IPR008920">
    <property type="entry name" value="TF_FadR/GntR_C"/>
</dbReference>
<dbReference type="OrthoDB" id="9805385at2"/>
<keyword evidence="6" id="KW-1185">Reference proteome</keyword>
<feature type="domain" description="HTH gntR-type" evidence="4">
    <location>
        <begin position="15"/>
        <end position="83"/>
    </location>
</feature>
<dbReference type="GO" id="GO:0003700">
    <property type="term" value="F:DNA-binding transcription factor activity"/>
    <property type="evidence" value="ECO:0007669"/>
    <property type="project" value="InterPro"/>
</dbReference>
<dbReference type="SUPFAM" id="SSF46785">
    <property type="entry name" value="Winged helix' DNA-binding domain"/>
    <property type="match status" value="1"/>
</dbReference>
<dbReference type="AlphaFoldDB" id="A0A2T1HRN4"/>
<dbReference type="InterPro" id="IPR000524">
    <property type="entry name" value="Tscrpt_reg_HTH_GntR"/>
</dbReference>
<dbReference type="GO" id="GO:0003677">
    <property type="term" value="F:DNA binding"/>
    <property type="evidence" value="ECO:0007669"/>
    <property type="project" value="UniProtKB-KW"/>
</dbReference>
<proteinExistence type="predicted"/>
<organism evidence="5 6">
    <name type="scientific">Alsobacter soli</name>
    <dbReference type="NCBI Taxonomy" id="2109933"/>
    <lineage>
        <taxon>Bacteria</taxon>
        <taxon>Pseudomonadati</taxon>
        <taxon>Pseudomonadota</taxon>
        <taxon>Alphaproteobacteria</taxon>
        <taxon>Hyphomicrobiales</taxon>
        <taxon>Alsobacteraceae</taxon>
        <taxon>Alsobacter</taxon>
    </lineage>
</organism>
<dbReference type="InterPro" id="IPR036390">
    <property type="entry name" value="WH_DNA-bd_sf"/>
</dbReference>
<dbReference type="InterPro" id="IPR036388">
    <property type="entry name" value="WH-like_DNA-bd_sf"/>
</dbReference>
<evidence type="ECO:0000259" key="4">
    <source>
        <dbReference type="PROSITE" id="PS50949"/>
    </source>
</evidence>
<dbReference type="Pfam" id="PF00392">
    <property type="entry name" value="GntR"/>
    <property type="match status" value="1"/>
</dbReference>
<dbReference type="SUPFAM" id="SSF48008">
    <property type="entry name" value="GntR ligand-binding domain-like"/>
    <property type="match status" value="1"/>
</dbReference>
<dbReference type="Pfam" id="PF07729">
    <property type="entry name" value="FCD"/>
    <property type="match status" value="1"/>
</dbReference>
<dbReference type="Gene3D" id="1.20.120.530">
    <property type="entry name" value="GntR ligand-binding domain-like"/>
    <property type="match status" value="1"/>
</dbReference>
<dbReference type="Proteomes" id="UP000239772">
    <property type="component" value="Unassembled WGS sequence"/>
</dbReference>
<evidence type="ECO:0000313" key="5">
    <source>
        <dbReference type="EMBL" id="PSC04169.1"/>
    </source>
</evidence>
<sequence>MTADLEITRLGEASGKGFEKVFAFFRDRLLEGSLKPGDRLISERELAAQLDVSRPMLREALRALTVLGVLEIRERVGAVVRRPDPSVLSDFLTFAFAQRAEFLEDVMQARIAIECQAIRLAAERATVLHLERLQAALARIVETIDDPDAGGLADYEFHRALVDAGGSETLVVLHNALSGILRLSHKRRRELLRIFPSMKTYLIEDHRRIFDAIAAHDPDRAEHVLREHFAIGDDYRRRAALGQTDAEIATAIPSENTQRNRP</sequence>
<dbReference type="SMART" id="SM00345">
    <property type="entry name" value="HTH_GNTR"/>
    <property type="match status" value="1"/>
</dbReference>